<organism evidence="2 3">
    <name type="scientific">Cyclotella cryptica</name>
    <dbReference type="NCBI Taxonomy" id="29204"/>
    <lineage>
        <taxon>Eukaryota</taxon>
        <taxon>Sar</taxon>
        <taxon>Stramenopiles</taxon>
        <taxon>Ochrophyta</taxon>
        <taxon>Bacillariophyta</taxon>
        <taxon>Coscinodiscophyceae</taxon>
        <taxon>Thalassiosirophycidae</taxon>
        <taxon>Stephanodiscales</taxon>
        <taxon>Stephanodiscaceae</taxon>
        <taxon>Cyclotella</taxon>
    </lineage>
</organism>
<comment type="caution">
    <text evidence="2">The sequence shown here is derived from an EMBL/GenBank/DDBJ whole genome shotgun (WGS) entry which is preliminary data.</text>
</comment>
<feature type="compositionally biased region" description="Low complexity" evidence="1">
    <location>
        <begin position="17"/>
        <end position="38"/>
    </location>
</feature>
<name>A0ABD3PJT3_9STRA</name>
<feature type="compositionally biased region" description="Basic and acidic residues" evidence="1">
    <location>
        <begin position="1216"/>
        <end position="1225"/>
    </location>
</feature>
<sequence length="1396" mass="154162">MTTSPVYNSFIDMKGFSSSGAASVSSTSHSTTTSPSRPSRYHSNVRQRDQQIFRRAGAADFDSGRDQGDALELNRVDIPGSDVGAAGAFGGRMFQQQRLLKNQQQEEVVFMSHEGSSFTSRNVRNSSVITEWPDATPSSFHLPDRSIPPKQHKLPQSSYLADQFVNLRNVPSSKAAVNARTSHENSNNIAMSHSASNSSNKSHTTLNHTSVSSSQATTTSSSQSSSLRQKPGSSGRGGVVTKLVSYFSTTKSTNQATADAVSNTGTSGVSFSPTSRATTKTASAIANNKNNPHRSLSAGVQFQNLSVSTDQRLNEHDISHSVSKPMSPNTYPPISPARSNTQSSVSGGDSSSYNPTGWPGTVDKRGKTYTMEPSYSESEEGSWSCSTQGGSPRNRIRLGASVSGNNEAGGGDSLSKHVSLRGYPMQQYRHSDHERSASSRRDLSFDGGDSQAELEEWINGDPIAGATNHADEHDRQGASRRSNGPIDLDEVYEQRRHFDANGDGWRVGHRETLTNISETRTAADFHLAAALRTSNGGSGGRQSLSGQENVERSLSRPYPLAHGRADAPASQNGSSDFYSSNSARSIRHEESILSGIDTSLSEKRVRASGRSLTPTNASQQQIVYDDEVDFGVHDDEAEFEYSPDDINVVPLLHSHIHGHPPPTEAYDDEADFEYSPDDYNVDPRLQPNLFRHQPPTEEALRLNDSRSAPPRSGGSVVLKGYRGFIDKTRDVPNLMDDLESEASTSLGTNADGGGNRRALGLSLPPPTKHSSIARRNSNQLRNSPVPPRPSSVVSSKIDSGSDVFEGIQGSDVPSITSSAVSGPRLGPSATNLLLRGPHSSSSQFKTPDPDPSQNTFPRTHTHHQSHEASHDFDRKVGFLDSSLNLSAVTKGSADGFSHHDIVDLDDFADGLEQPPDLSKYCVQPEMVRMMVRAFRKMCTMQMEISSSEDTMLSEFEDLVDTKKRFALFEMRSRIMETDIDRGLERRGGTNVVDDIVLTPYFQALHRVRDAVIVSKAWRDGATPKDVVTAHLLTRRSAKAHFVRRPIKRIRRPGGPSYPAYWLEEVTWLDETDFALMRCQSLGAGTMKGFEMFTIGDCQSILLKMTSDNCTQLRRELRSAMMCQIEAEELMQEEIDLDGDQRVVAEAEELYRDATVEVKQLSMKLVLADRAFSLVRSRMEKLVETIESLLVHIENEDEYPEGTSSSTNSSERDEEGLDCHDDYVDEEREREKLLERARRAEMSAEIAIRETLLAKQEAEKIKSEKQREIDELKEKLSEMESQSQHLASRYSSILAGSQIRNSYLDKIDAKSILEGSFDRDMEDAREAARDRVKLKFRERRAIAPRPNSSSSSTQDNRAKCKPKSNNVGNAQMRGEEIYQHLDFYSRSLQAVRVDYDH</sequence>
<feature type="compositionally biased region" description="Polar residues" evidence="1">
    <location>
        <begin position="371"/>
        <end position="391"/>
    </location>
</feature>
<reference evidence="2 3" key="1">
    <citation type="journal article" date="2020" name="G3 (Bethesda)">
        <title>Improved Reference Genome for Cyclotella cryptica CCMP332, a Model for Cell Wall Morphogenesis, Salinity Adaptation, and Lipid Production in Diatoms (Bacillariophyta).</title>
        <authorList>
            <person name="Roberts W.R."/>
            <person name="Downey K.M."/>
            <person name="Ruck E.C."/>
            <person name="Traller J.C."/>
            <person name="Alverson A.J."/>
        </authorList>
    </citation>
    <scope>NUCLEOTIDE SEQUENCE [LARGE SCALE GENOMIC DNA]</scope>
    <source>
        <strain evidence="2 3">CCMP332</strain>
    </source>
</reference>
<feature type="compositionally biased region" description="Low complexity" evidence="1">
    <location>
        <begin position="790"/>
        <end position="803"/>
    </location>
</feature>
<feature type="compositionally biased region" description="Polar residues" evidence="1">
    <location>
        <begin position="1345"/>
        <end position="1354"/>
    </location>
</feature>
<feature type="region of interest" description="Disordered" evidence="1">
    <location>
        <begin position="698"/>
        <end position="717"/>
    </location>
</feature>
<protein>
    <submittedName>
        <fullName evidence="2">Uncharacterized protein</fullName>
    </submittedName>
</protein>
<feature type="region of interest" description="Disordered" evidence="1">
    <location>
        <begin position="533"/>
        <end position="584"/>
    </location>
</feature>
<feature type="compositionally biased region" description="Low complexity" evidence="1">
    <location>
        <begin position="185"/>
        <end position="233"/>
    </location>
</feature>
<keyword evidence="3" id="KW-1185">Reference proteome</keyword>
<feature type="region of interest" description="Disordered" evidence="1">
    <location>
        <begin position="1338"/>
        <end position="1370"/>
    </location>
</feature>
<feature type="region of interest" description="Disordered" evidence="1">
    <location>
        <begin position="252"/>
        <end position="276"/>
    </location>
</feature>
<accession>A0ABD3PJT3</accession>
<feature type="region of interest" description="Disordered" evidence="1">
    <location>
        <begin position="743"/>
        <end position="871"/>
    </location>
</feature>
<evidence type="ECO:0000313" key="2">
    <source>
        <dbReference type="EMBL" id="KAL3788293.1"/>
    </source>
</evidence>
<feature type="region of interest" description="Disordered" evidence="1">
    <location>
        <begin position="17"/>
        <end position="47"/>
    </location>
</feature>
<dbReference type="Proteomes" id="UP001516023">
    <property type="component" value="Unassembled WGS sequence"/>
</dbReference>
<evidence type="ECO:0000313" key="3">
    <source>
        <dbReference type="Proteomes" id="UP001516023"/>
    </source>
</evidence>
<feature type="compositionally biased region" description="Polar residues" evidence="1">
    <location>
        <begin position="768"/>
        <end position="782"/>
    </location>
</feature>
<dbReference type="EMBL" id="JABMIG020000158">
    <property type="protein sequence ID" value="KAL3788293.1"/>
    <property type="molecule type" value="Genomic_DNA"/>
</dbReference>
<feature type="region of interest" description="Disordered" evidence="1">
    <location>
        <begin position="1196"/>
        <end position="1225"/>
    </location>
</feature>
<feature type="compositionally biased region" description="Polar residues" evidence="1">
    <location>
        <begin position="320"/>
        <end position="329"/>
    </location>
</feature>
<feature type="compositionally biased region" description="Polar residues" evidence="1">
    <location>
        <begin position="811"/>
        <end position="820"/>
    </location>
</feature>
<gene>
    <name evidence="2" type="ORF">HJC23_002867</name>
</gene>
<feature type="region of interest" description="Disordered" evidence="1">
    <location>
        <begin position="318"/>
        <end position="450"/>
    </location>
</feature>
<feature type="compositionally biased region" description="Polar residues" evidence="1">
    <location>
        <begin position="569"/>
        <end position="584"/>
    </location>
</feature>
<feature type="region of interest" description="Disordered" evidence="1">
    <location>
        <begin position="462"/>
        <end position="486"/>
    </location>
</feature>
<proteinExistence type="predicted"/>
<feature type="region of interest" description="Disordered" evidence="1">
    <location>
        <begin position="175"/>
        <end position="239"/>
    </location>
</feature>
<feature type="compositionally biased region" description="Basic and acidic residues" evidence="1">
    <location>
        <begin position="429"/>
        <end position="444"/>
    </location>
</feature>
<feature type="compositionally biased region" description="Polar residues" evidence="1">
    <location>
        <begin position="838"/>
        <end position="858"/>
    </location>
</feature>
<feature type="region of interest" description="Disordered" evidence="1">
    <location>
        <begin position="135"/>
        <end position="155"/>
    </location>
</feature>
<feature type="compositionally biased region" description="Low complexity" evidence="1">
    <location>
        <begin position="343"/>
        <end position="352"/>
    </location>
</feature>
<evidence type="ECO:0000256" key="1">
    <source>
        <dbReference type="SAM" id="MobiDB-lite"/>
    </source>
</evidence>